<evidence type="ECO:0000256" key="2">
    <source>
        <dbReference type="ARBA" id="ARBA00023015"/>
    </source>
</evidence>
<name>A7RYX5_NEMVE</name>
<dbReference type="PROSITE" id="PS50888">
    <property type="entry name" value="BHLH"/>
    <property type="match status" value="1"/>
</dbReference>
<dbReference type="GO" id="GO:0000978">
    <property type="term" value="F:RNA polymerase II cis-regulatory region sequence-specific DNA binding"/>
    <property type="evidence" value="ECO:0000318"/>
    <property type="project" value="GO_Central"/>
</dbReference>
<dbReference type="GO" id="GO:0050767">
    <property type="term" value="P:regulation of neurogenesis"/>
    <property type="evidence" value="ECO:0000318"/>
    <property type="project" value="GO_Central"/>
</dbReference>
<dbReference type="InterPro" id="IPR036638">
    <property type="entry name" value="HLH_DNA-bd_sf"/>
</dbReference>
<feature type="compositionally biased region" description="Polar residues" evidence="5">
    <location>
        <begin position="163"/>
        <end position="175"/>
    </location>
</feature>
<evidence type="ECO:0000256" key="5">
    <source>
        <dbReference type="SAM" id="MobiDB-lite"/>
    </source>
</evidence>
<dbReference type="PANTHER" id="PTHR10985">
    <property type="entry name" value="BASIC HELIX-LOOP-HELIX TRANSCRIPTION FACTOR, HES-RELATED"/>
    <property type="match status" value="1"/>
</dbReference>
<feature type="region of interest" description="Disordered" evidence="5">
    <location>
        <begin position="1"/>
        <end position="31"/>
    </location>
</feature>
<dbReference type="OrthoDB" id="6085656at2759"/>
<feature type="compositionally biased region" description="Basic and acidic residues" evidence="5">
    <location>
        <begin position="176"/>
        <end position="201"/>
    </location>
</feature>
<dbReference type="HOGENOM" id="CLU_1306173_0_0_1"/>
<dbReference type="GO" id="GO:0009952">
    <property type="term" value="P:anterior/posterior pattern specification"/>
    <property type="evidence" value="ECO:0000318"/>
    <property type="project" value="GO_Central"/>
</dbReference>
<evidence type="ECO:0000256" key="4">
    <source>
        <dbReference type="ARBA" id="ARBA00023242"/>
    </source>
</evidence>
<feature type="domain" description="BHLH" evidence="6">
    <location>
        <begin position="19"/>
        <end position="72"/>
    </location>
</feature>
<evidence type="ECO:0000259" key="6">
    <source>
        <dbReference type="PROSITE" id="PS50888"/>
    </source>
</evidence>
<sequence>MMKNPATFTPHMDDLKRRKQKATKSYAERQRRTRINKSLEELKLTVLGPSYQNVKLEHAAILEFSVEYLKILQTQLADAGKQEYSFNLPVFDQCEEQSSENDENTPNKESRKRKLESFNFSSPVEEMENMQKQLPASKRLCYTPLKSEPHLTPISGLCEIPLSSPTPSSRQPVSSRKTELSPRISHSMERKPFKDRTKAMENEVNQIWRPW</sequence>
<dbReference type="GO" id="GO:0000981">
    <property type="term" value="F:DNA-binding transcription factor activity, RNA polymerase II-specific"/>
    <property type="evidence" value="ECO:0000318"/>
    <property type="project" value="GO_Central"/>
</dbReference>
<keyword evidence="4" id="KW-0539">Nucleus</keyword>
<proteinExistence type="predicted"/>
<dbReference type="Proteomes" id="UP000001593">
    <property type="component" value="Unassembled WGS sequence"/>
</dbReference>
<organism evidence="7 8">
    <name type="scientific">Nematostella vectensis</name>
    <name type="common">Starlet sea anemone</name>
    <dbReference type="NCBI Taxonomy" id="45351"/>
    <lineage>
        <taxon>Eukaryota</taxon>
        <taxon>Metazoa</taxon>
        <taxon>Cnidaria</taxon>
        <taxon>Anthozoa</taxon>
        <taxon>Hexacorallia</taxon>
        <taxon>Actiniaria</taxon>
        <taxon>Edwardsiidae</taxon>
        <taxon>Nematostella</taxon>
    </lineage>
</organism>
<evidence type="ECO:0000313" key="7">
    <source>
        <dbReference type="EMBL" id="EDO43303.1"/>
    </source>
</evidence>
<dbReference type="GO" id="GO:0006357">
    <property type="term" value="P:regulation of transcription by RNA polymerase II"/>
    <property type="evidence" value="ECO:0000318"/>
    <property type="project" value="GO_Central"/>
</dbReference>
<keyword evidence="3" id="KW-0804">Transcription</keyword>
<dbReference type="Gene3D" id="4.10.280.10">
    <property type="entry name" value="Helix-loop-helix DNA-binding domain"/>
    <property type="match status" value="1"/>
</dbReference>
<dbReference type="PhylomeDB" id="A7RYX5"/>
<dbReference type="InterPro" id="IPR050370">
    <property type="entry name" value="HES_HEY"/>
</dbReference>
<dbReference type="AlphaFoldDB" id="A7RYX5"/>
<gene>
    <name evidence="7" type="ORF">NEMVEDRAFT_v1g204200</name>
</gene>
<evidence type="ECO:0000313" key="8">
    <source>
        <dbReference type="Proteomes" id="UP000001593"/>
    </source>
</evidence>
<dbReference type="KEGG" id="nve:5515198"/>
<dbReference type="EMBL" id="DS469555">
    <property type="protein sequence ID" value="EDO43303.1"/>
    <property type="molecule type" value="Genomic_DNA"/>
</dbReference>
<dbReference type="SUPFAM" id="SSF47459">
    <property type="entry name" value="HLH, helix-loop-helix DNA-binding domain"/>
    <property type="match status" value="1"/>
</dbReference>
<accession>A7RYX5</accession>
<dbReference type="InterPro" id="IPR011598">
    <property type="entry name" value="bHLH_dom"/>
</dbReference>
<feature type="region of interest" description="Disordered" evidence="5">
    <location>
        <begin position="162"/>
        <end position="211"/>
    </location>
</feature>
<dbReference type="GO" id="GO:0005634">
    <property type="term" value="C:nucleus"/>
    <property type="evidence" value="ECO:0000318"/>
    <property type="project" value="GO_Central"/>
</dbReference>
<dbReference type="GO" id="GO:0046983">
    <property type="term" value="F:protein dimerization activity"/>
    <property type="evidence" value="ECO:0007669"/>
    <property type="project" value="InterPro"/>
</dbReference>
<dbReference type="SMART" id="SM00353">
    <property type="entry name" value="HLH"/>
    <property type="match status" value="1"/>
</dbReference>
<keyword evidence="8" id="KW-1185">Reference proteome</keyword>
<feature type="region of interest" description="Disordered" evidence="5">
    <location>
        <begin position="95"/>
        <end position="125"/>
    </location>
</feature>
<dbReference type="InParanoid" id="A7RYX5"/>
<evidence type="ECO:0000256" key="1">
    <source>
        <dbReference type="ARBA" id="ARBA00004123"/>
    </source>
</evidence>
<dbReference type="Pfam" id="PF00010">
    <property type="entry name" value="HLH"/>
    <property type="match status" value="1"/>
</dbReference>
<keyword evidence="2" id="KW-0805">Transcription regulation</keyword>
<reference evidence="7 8" key="1">
    <citation type="journal article" date="2007" name="Science">
        <title>Sea anemone genome reveals ancestral eumetazoan gene repertoire and genomic organization.</title>
        <authorList>
            <person name="Putnam N.H."/>
            <person name="Srivastava M."/>
            <person name="Hellsten U."/>
            <person name="Dirks B."/>
            <person name="Chapman J."/>
            <person name="Salamov A."/>
            <person name="Terry A."/>
            <person name="Shapiro H."/>
            <person name="Lindquist E."/>
            <person name="Kapitonov V.V."/>
            <person name="Jurka J."/>
            <person name="Genikhovich G."/>
            <person name="Grigoriev I.V."/>
            <person name="Lucas S.M."/>
            <person name="Steele R.E."/>
            <person name="Finnerty J.R."/>
            <person name="Technau U."/>
            <person name="Martindale M.Q."/>
            <person name="Rokhsar D.S."/>
        </authorList>
    </citation>
    <scope>NUCLEOTIDE SEQUENCE [LARGE SCALE GENOMIC DNA]</scope>
    <source>
        <strain evidence="8">CH2 X CH6</strain>
    </source>
</reference>
<protein>
    <recommendedName>
        <fullName evidence="6">BHLH domain-containing protein</fullName>
    </recommendedName>
</protein>
<comment type="subcellular location">
    <subcellularLocation>
        <location evidence="1">Nucleus</location>
    </subcellularLocation>
</comment>
<evidence type="ECO:0000256" key="3">
    <source>
        <dbReference type="ARBA" id="ARBA00023163"/>
    </source>
</evidence>